<dbReference type="InterPro" id="IPR045865">
    <property type="entry name" value="ACT-like_dom_sf"/>
</dbReference>
<evidence type="ECO:0000313" key="3">
    <source>
        <dbReference type="EMBL" id="MDT9594680.1"/>
    </source>
</evidence>
<feature type="compositionally biased region" description="Low complexity" evidence="1">
    <location>
        <begin position="8"/>
        <end position="26"/>
    </location>
</feature>
<dbReference type="SUPFAM" id="SSF55021">
    <property type="entry name" value="ACT-like"/>
    <property type="match status" value="1"/>
</dbReference>
<dbReference type="RefSeq" id="WP_315734657.1">
    <property type="nucleotide sequence ID" value="NZ_JAVYII010000007.1"/>
</dbReference>
<protein>
    <recommendedName>
        <fullName evidence="2">A9CJY8-like N-terminal domain-containing protein</fullName>
    </recommendedName>
</protein>
<sequence>MSAEEQQETPVQQPDDTTDTASAAATDDIELDLESRTYTIARFPEKLALVRLGPGADIPTWAESSSVFSITATATETAVLCAGRNVPTKARGIKPLVGFQVPGPIDFADGATVLVALLAPLVEAGIPATTATTVDGRWVIVRAEDSSQAEKAWKRRGHEVAAAVPAP</sequence>
<evidence type="ECO:0000256" key="1">
    <source>
        <dbReference type="SAM" id="MobiDB-lite"/>
    </source>
</evidence>
<dbReference type="Proteomes" id="UP001268542">
    <property type="component" value="Unassembled WGS sequence"/>
</dbReference>
<keyword evidence="4" id="KW-1185">Reference proteome</keyword>
<proteinExistence type="predicted"/>
<dbReference type="Gene3D" id="3.30.2130.10">
    <property type="entry name" value="VC0802-like"/>
    <property type="match status" value="1"/>
</dbReference>
<comment type="caution">
    <text evidence="3">The sequence shown here is derived from an EMBL/GenBank/DDBJ whole genome shotgun (WGS) entry which is preliminary data.</text>
</comment>
<evidence type="ECO:0000259" key="2">
    <source>
        <dbReference type="Pfam" id="PF21631"/>
    </source>
</evidence>
<feature type="domain" description="A9CJY8-like N-terminal" evidence="2">
    <location>
        <begin position="46"/>
        <end position="88"/>
    </location>
</feature>
<dbReference type="InterPro" id="IPR049447">
    <property type="entry name" value="A9CJY8-like_N"/>
</dbReference>
<dbReference type="EMBL" id="JAVYII010000007">
    <property type="protein sequence ID" value="MDT9594680.1"/>
    <property type="molecule type" value="Genomic_DNA"/>
</dbReference>
<organism evidence="3 4">
    <name type="scientific">Nocardioides imazamoxiresistens</name>
    <dbReference type="NCBI Taxonomy" id="3231893"/>
    <lineage>
        <taxon>Bacteria</taxon>
        <taxon>Bacillati</taxon>
        <taxon>Actinomycetota</taxon>
        <taxon>Actinomycetes</taxon>
        <taxon>Propionibacteriales</taxon>
        <taxon>Nocardioidaceae</taxon>
        <taxon>Nocardioides</taxon>
    </lineage>
</organism>
<reference evidence="3 4" key="1">
    <citation type="submission" date="2023-08" db="EMBL/GenBank/DDBJ databases">
        <title>Nocardioides seae sp. nov., a bacterium isolated from a soil.</title>
        <authorList>
            <person name="Wang X."/>
        </authorList>
    </citation>
    <scope>NUCLEOTIDE SEQUENCE [LARGE SCALE GENOMIC DNA]</scope>
    <source>
        <strain evidence="3 4">YZH12</strain>
    </source>
</reference>
<dbReference type="Pfam" id="PF21631">
    <property type="entry name" value="A9CJY8-like_N"/>
    <property type="match status" value="1"/>
</dbReference>
<name>A0ABU3PZJ8_9ACTN</name>
<feature type="region of interest" description="Disordered" evidence="1">
    <location>
        <begin position="1"/>
        <end position="28"/>
    </location>
</feature>
<accession>A0ABU3PZJ8</accession>
<evidence type="ECO:0000313" key="4">
    <source>
        <dbReference type="Proteomes" id="UP001268542"/>
    </source>
</evidence>
<gene>
    <name evidence="3" type="ORF">RDV89_16460</name>
</gene>